<evidence type="ECO:0000313" key="1">
    <source>
        <dbReference type="EMBL" id="AXY75470.1"/>
    </source>
</evidence>
<organism evidence="1 2">
    <name type="scientific">Paraflavitalea soli</name>
    <dbReference type="NCBI Taxonomy" id="2315862"/>
    <lineage>
        <taxon>Bacteria</taxon>
        <taxon>Pseudomonadati</taxon>
        <taxon>Bacteroidota</taxon>
        <taxon>Chitinophagia</taxon>
        <taxon>Chitinophagales</taxon>
        <taxon>Chitinophagaceae</taxon>
        <taxon>Paraflavitalea</taxon>
    </lineage>
</organism>
<keyword evidence="2" id="KW-1185">Reference proteome</keyword>
<reference evidence="1 2" key="1">
    <citation type="submission" date="2018-09" db="EMBL/GenBank/DDBJ databases">
        <title>Genome sequencing of strain 6GH32-13.</title>
        <authorList>
            <person name="Weon H.-Y."/>
            <person name="Heo J."/>
            <person name="Kwon S.-W."/>
        </authorList>
    </citation>
    <scope>NUCLEOTIDE SEQUENCE [LARGE SCALE GENOMIC DNA]</scope>
    <source>
        <strain evidence="1 2">5GH32-13</strain>
    </source>
</reference>
<accession>A0A3B7MR02</accession>
<dbReference type="AlphaFoldDB" id="A0A3B7MR02"/>
<dbReference type="KEGG" id="pseg:D3H65_16445"/>
<evidence type="ECO:0000313" key="2">
    <source>
        <dbReference type="Proteomes" id="UP000263900"/>
    </source>
</evidence>
<dbReference type="RefSeq" id="WP_119051351.1">
    <property type="nucleotide sequence ID" value="NZ_CP032157.1"/>
</dbReference>
<name>A0A3B7MR02_9BACT</name>
<dbReference type="OrthoDB" id="5497289at2"/>
<dbReference type="Proteomes" id="UP000263900">
    <property type="component" value="Chromosome"/>
</dbReference>
<sequence>MEKSKLYPQAYFPAEKIEHILSKVINTQKNDEPASFYYLTRGDESYRFDNEREYFAEYRKEHDNSFLKRSYKQLTFKIRYAKNNYTDITVQAATSNEIDSIFDIFEKLYPGSKQKPTTTTPSIFANIDPNTF</sequence>
<protein>
    <submittedName>
        <fullName evidence="1">Uncharacterized protein</fullName>
    </submittedName>
</protein>
<proteinExistence type="predicted"/>
<gene>
    <name evidence="1" type="ORF">D3H65_16445</name>
</gene>
<dbReference type="EMBL" id="CP032157">
    <property type="protein sequence ID" value="AXY75470.1"/>
    <property type="molecule type" value="Genomic_DNA"/>
</dbReference>